<evidence type="ECO:0000313" key="2">
    <source>
        <dbReference type="EMBL" id="KAK3006061.1"/>
    </source>
</evidence>
<organism evidence="2 3">
    <name type="scientific">Escallonia herrerae</name>
    <dbReference type="NCBI Taxonomy" id="1293975"/>
    <lineage>
        <taxon>Eukaryota</taxon>
        <taxon>Viridiplantae</taxon>
        <taxon>Streptophyta</taxon>
        <taxon>Embryophyta</taxon>
        <taxon>Tracheophyta</taxon>
        <taxon>Spermatophyta</taxon>
        <taxon>Magnoliopsida</taxon>
        <taxon>eudicotyledons</taxon>
        <taxon>Gunneridae</taxon>
        <taxon>Pentapetalae</taxon>
        <taxon>asterids</taxon>
        <taxon>campanulids</taxon>
        <taxon>Escalloniales</taxon>
        <taxon>Escalloniaceae</taxon>
        <taxon>Escallonia</taxon>
    </lineage>
</organism>
<reference evidence="2" key="1">
    <citation type="submission" date="2022-12" db="EMBL/GenBank/DDBJ databases">
        <title>Draft genome assemblies for two species of Escallonia (Escalloniales).</title>
        <authorList>
            <person name="Chanderbali A."/>
            <person name="Dervinis C."/>
            <person name="Anghel I."/>
            <person name="Soltis D."/>
            <person name="Soltis P."/>
            <person name="Zapata F."/>
        </authorList>
    </citation>
    <scope>NUCLEOTIDE SEQUENCE</scope>
    <source>
        <strain evidence="2">UCBG64.0493</strain>
        <tissue evidence="2">Leaf</tissue>
    </source>
</reference>
<dbReference type="EMBL" id="JAVXUP010002046">
    <property type="protein sequence ID" value="KAK3006061.1"/>
    <property type="molecule type" value="Genomic_DNA"/>
</dbReference>
<evidence type="ECO:0000256" key="1">
    <source>
        <dbReference type="SAM" id="SignalP"/>
    </source>
</evidence>
<proteinExistence type="predicted"/>
<accession>A0AA89AMJ6</accession>
<evidence type="ECO:0008006" key="4">
    <source>
        <dbReference type="Google" id="ProtNLM"/>
    </source>
</evidence>
<feature type="chain" id="PRO_5041666747" description="Secreted protein" evidence="1">
    <location>
        <begin position="22"/>
        <end position="107"/>
    </location>
</feature>
<keyword evidence="1" id="KW-0732">Signal</keyword>
<dbReference type="AlphaFoldDB" id="A0AA89AMJ6"/>
<evidence type="ECO:0000313" key="3">
    <source>
        <dbReference type="Proteomes" id="UP001188597"/>
    </source>
</evidence>
<name>A0AA89AMJ6_9ASTE</name>
<dbReference type="Proteomes" id="UP001188597">
    <property type="component" value="Unassembled WGS sequence"/>
</dbReference>
<feature type="signal peptide" evidence="1">
    <location>
        <begin position="1"/>
        <end position="21"/>
    </location>
</feature>
<gene>
    <name evidence="2" type="ORF">RJ639_016679</name>
</gene>
<sequence>MEFGNMFLRLLSRVILTLAMSRCHGCLRQKDLLFCSSKLPSTTLTELFCESGKTAIPAIVVTGLEFNATTQVTSAEMANMASTDSNGNGQRLGCSFQLSIMFCLSIT</sequence>
<comment type="caution">
    <text evidence="2">The sequence shown here is derived from an EMBL/GenBank/DDBJ whole genome shotgun (WGS) entry which is preliminary data.</text>
</comment>
<protein>
    <recommendedName>
        <fullName evidence="4">Secreted protein</fullName>
    </recommendedName>
</protein>
<keyword evidence="3" id="KW-1185">Reference proteome</keyword>